<keyword evidence="5" id="KW-1185">Reference proteome</keyword>
<accession>A0A7C9NZ33</accession>
<dbReference type="EMBL" id="WXEW01000002">
    <property type="protein sequence ID" value="NAS21337.1"/>
    <property type="molecule type" value="Genomic_DNA"/>
</dbReference>
<dbReference type="Proteomes" id="UP000479526">
    <property type="component" value="Unassembled WGS sequence"/>
</dbReference>
<sequence length="254" mass="27323">MDGTILVTGGTGILGRQVIADLRRAGREVRNLARSADGPYRGDLVTGQGIAEAADGVSTVVHLASKPPGKTDVQAARNLLKALAPGTHVVYISIVGVDRHPYSYYQVKHAVEQLVEASGLPYTILRTTQFHDFMASLCRTLTRSPIVPVPLGWASQPIAISEVSSQLATLAMGDPAGRLADMGGPQVLSFREMVELYLAAEDKRKRVVEVLVPGRVSKAFRSGYQLTPEHAVGRITFEEFLRGGVPASSYFKKA</sequence>
<dbReference type="GO" id="GO:0009523">
    <property type="term" value="C:photosystem II"/>
    <property type="evidence" value="ECO:0007669"/>
    <property type="project" value="UniProtKB-KW"/>
</dbReference>
<dbReference type="InterPro" id="IPR016040">
    <property type="entry name" value="NAD(P)-bd_dom"/>
</dbReference>
<name>A0A7C9NZ33_9ACTN</name>
<dbReference type="PANTHER" id="PTHR47128:SF2">
    <property type="entry name" value="PROTEIN HIGH CHLOROPHYLL FLUORESCENCE PHENOTYPE 244, CHLOROPLASTIC"/>
    <property type="match status" value="1"/>
</dbReference>
<protein>
    <submittedName>
        <fullName evidence="4">NAD(P)H-binding protein</fullName>
    </submittedName>
</protein>
<organism evidence="4 5">
    <name type="scientific">Herbidospora solisilvae</name>
    <dbReference type="NCBI Taxonomy" id="2696284"/>
    <lineage>
        <taxon>Bacteria</taxon>
        <taxon>Bacillati</taxon>
        <taxon>Actinomycetota</taxon>
        <taxon>Actinomycetes</taxon>
        <taxon>Streptosporangiales</taxon>
        <taxon>Streptosporangiaceae</taxon>
        <taxon>Herbidospora</taxon>
    </lineage>
</organism>
<keyword evidence="2" id="KW-0604">Photosystem II</keyword>
<gene>
    <name evidence="4" type="ORF">GT755_06520</name>
</gene>
<dbReference type="AlphaFoldDB" id="A0A7C9NZ33"/>
<feature type="domain" description="NAD(P)-binding" evidence="3">
    <location>
        <begin position="9"/>
        <end position="132"/>
    </location>
</feature>
<evidence type="ECO:0000256" key="2">
    <source>
        <dbReference type="ARBA" id="ARBA00023276"/>
    </source>
</evidence>
<dbReference type="GO" id="GO:0015979">
    <property type="term" value="P:photosynthesis"/>
    <property type="evidence" value="ECO:0007669"/>
    <property type="project" value="UniProtKB-KW"/>
</dbReference>
<dbReference type="InterPro" id="IPR044256">
    <property type="entry name" value="HCF244-like"/>
</dbReference>
<proteinExistence type="predicted"/>
<evidence type="ECO:0000313" key="4">
    <source>
        <dbReference type="EMBL" id="NAS21337.1"/>
    </source>
</evidence>
<dbReference type="InterPro" id="IPR036291">
    <property type="entry name" value="NAD(P)-bd_dom_sf"/>
</dbReference>
<dbReference type="PANTHER" id="PTHR47128">
    <property type="match status" value="1"/>
</dbReference>
<dbReference type="Pfam" id="PF13460">
    <property type="entry name" value="NAD_binding_10"/>
    <property type="match status" value="1"/>
</dbReference>
<dbReference type="SUPFAM" id="SSF51735">
    <property type="entry name" value="NAD(P)-binding Rossmann-fold domains"/>
    <property type="match status" value="1"/>
</dbReference>
<evidence type="ECO:0000313" key="5">
    <source>
        <dbReference type="Proteomes" id="UP000479526"/>
    </source>
</evidence>
<dbReference type="RefSeq" id="WP_161478818.1">
    <property type="nucleotide sequence ID" value="NZ_WXEW01000002.1"/>
</dbReference>
<dbReference type="Gene3D" id="3.40.50.720">
    <property type="entry name" value="NAD(P)-binding Rossmann-like Domain"/>
    <property type="match status" value="1"/>
</dbReference>
<keyword evidence="1" id="KW-0602">Photosynthesis</keyword>
<comment type="caution">
    <text evidence="4">The sequence shown here is derived from an EMBL/GenBank/DDBJ whole genome shotgun (WGS) entry which is preliminary data.</text>
</comment>
<evidence type="ECO:0000256" key="1">
    <source>
        <dbReference type="ARBA" id="ARBA00022531"/>
    </source>
</evidence>
<evidence type="ECO:0000259" key="3">
    <source>
        <dbReference type="Pfam" id="PF13460"/>
    </source>
</evidence>
<reference evidence="4 5" key="1">
    <citation type="submission" date="2020-01" db="EMBL/GenBank/DDBJ databases">
        <title>Herbidospora sp. NEAU-GS84 nov., a novel actinomycete isolated from soil.</title>
        <authorList>
            <person name="Han L."/>
        </authorList>
    </citation>
    <scope>NUCLEOTIDE SEQUENCE [LARGE SCALE GENOMIC DNA]</scope>
    <source>
        <strain evidence="4 5">NEAU-GS84</strain>
    </source>
</reference>